<feature type="transmembrane region" description="Helical" evidence="1">
    <location>
        <begin position="231"/>
        <end position="254"/>
    </location>
</feature>
<comment type="caution">
    <text evidence="3">The sequence shown here is derived from an EMBL/GenBank/DDBJ whole genome shotgun (WGS) entry which is preliminary data.</text>
</comment>
<feature type="transmembrane region" description="Helical" evidence="1">
    <location>
        <begin position="317"/>
        <end position="340"/>
    </location>
</feature>
<gene>
    <name evidence="3" type="ORF">GM668_04960</name>
</gene>
<accession>A0A6L6PWA4</accession>
<dbReference type="EMBL" id="WNLA01000002">
    <property type="protein sequence ID" value="MTW01434.1"/>
    <property type="molecule type" value="Genomic_DNA"/>
</dbReference>
<dbReference type="Proteomes" id="UP000484015">
    <property type="component" value="Unassembled WGS sequence"/>
</dbReference>
<keyword evidence="1" id="KW-1133">Transmembrane helix</keyword>
<feature type="signal peptide" evidence="2">
    <location>
        <begin position="1"/>
        <end position="26"/>
    </location>
</feature>
<feature type="transmembrane region" description="Helical" evidence="1">
    <location>
        <begin position="352"/>
        <end position="370"/>
    </location>
</feature>
<keyword evidence="4" id="KW-1185">Reference proteome</keyword>
<keyword evidence="1" id="KW-0472">Membrane</keyword>
<dbReference type="AlphaFoldDB" id="A0A6L6PWA4"/>
<dbReference type="PROSITE" id="PS00018">
    <property type="entry name" value="EF_HAND_1"/>
    <property type="match status" value="1"/>
</dbReference>
<reference evidence="3 4" key="1">
    <citation type="submission" date="2019-11" db="EMBL/GenBank/DDBJ databases">
        <title>Type strains purchased from KCTC, JCM and DSMZ.</title>
        <authorList>
            <person name="Lu H."/>
        </authorList>
    </citation>
    <scope>NUCLEOTIDE SEQUENCE [LARGE SCALE GENOMIC DNA]</scope>
    <source>
        <strain evidence="3 4">KCTC 42409</strain>
    </source>
</reference>
<dbReference type="OrthoDB" id="9808870at2"/>
<evidence type="ECO:0000313" key="4">
    <source>
        <dbReference type="Proteomes" id="UP000484015"/>
    </source>
</evidence>
<feature type="chain" id="PRO_5026661114" evidence="2">
    <location>
        <begin position="27"/>
        <end position="383"/>
    </location>
</feature>
<organism evidence="3 4">
    <name type="scientific">Pseudoduganella ginsengisoli</name>
    <dbReference type="NCBI Taxonomy" id="1462440"/>
    <lineage>
        <taxon>Bacteria</taxon>
        <taxon>Pseudomonadati</taxon>
        <taxon>Pseudomonadota</taxon>
        <taxon>Betaproteobacteria</taxon>
        <taxon>Burkholderiales</taxon>
        <taxon>Oxalobacteraceae</taxon>
        <taxon>Telluria group</taxon>
        <taxon>Pseudoduganella</taxon>
    </lineage>
</organism>
<dbReference type="InterPro" id="IPR018247">
    <property type="entry name" value="EF_Hand_1_Ca_BS"/>
</dbReference>
<dbReference type="Pfam" id="PF13795">
    <property type="entry name" value="HupE_UreJ_2"/>
    <property type="match status" value="1"/>
</dbReference>
<evidence type="ECO:0000313" key="3">
    <source>
        <dbReference type="EMBL" id="MTW01434.1"/>
    </source>
</evidence>
<protein>
    <submittedName>
        <fullName evidence="3">HupE/UreJ family protein</fullName>
    </submittedName>
</protein>
<sequence length="383" mass="41398">MNTRRFPAWRTLILLLLCCICQPACAHKPSDSYLLLRVDGSHVAGQWDIALRDLDDAIGLDGDGDGQLTWDELRVRHGAIAAYAMARLQLSAAGQPCRLAPQGQQVDRHTDGAYTVLRFTATCAAPLQALHIGYRAFADIDAQHKGLLRVEYGDTVRTAILGADQPEQTIELVHPHPWREFQTYLTHGAWHIWIGYDHILFLLSLLLPAVLVRSGQRWQATPALRPALADVVKTVTAFTAAHSITLSAAAMGAATLPSRWVESAIAASVIAAALNNVVPLVQGRRWLLACGFGLLHGFGFAGVLADLGLPAGARALALAGFNLGVEIGQLAIVALFVPLAYYLRASPWYPRLALHGGSLAIALLAAVWLTERAFDIPLFKALL</sequence>
<evidence type="ECO:0000256" key="1">
    <source>
        <dbReference type="SAM" id="Phobius"/>
    </source>
</evidence>
<dbReference type="InterPro" id="IPR032809">
    <property type="entry name" value="Put_HupE_UreJ"/>
</dbReference>
<evidence type="ECO:0000256" key="2">
    <source>
        <dbReference type="SAM" id="SignalP"/>
    </source>
</evidence>
<dbReference type="RefSeq" id="WP_155437845.1">
    <property type="nucleotide sequence ID" value="NZ_WNLA01000002.1"/>
</dbReference>
<keyword evidence="2" id="KW-0732">Signal</keyword>
<feature type="transmembrane region" description="Helical" evidence="1">
    <location>
        <begin position="260"/>
        <end position="279"/>
    </location>
</feature>
<feature type="transmembrane region" description="Helical" evidence="1">
    <location>
        <begin position="286"/>
        <end position="305"/>
    </location>
</feature>
<keyword evidence="1" id="KW-0812">Transmembrane</keyword>
<name>A0A6L6PWA4_9BURK</name>
<feature type="transmembrane region" description="Helical" evidence="1">
    <location>
        <begin position="190"/>
        <end position="211"/>
    </location>
</feature>
<proteinExistence type="predicted"/>